<dbReference type="AlphaFoldDB" id="A0A7J7KHL9"/>
<evidence type="ECO:0000259" key="8">
    <source>
        <dbReference type="PROSITE" id="PS50214"/>
    </source>
</evidence>
<dbReference type="EMBL" id="VXIV02000459">
    <property type="protein sequence ID" value="KAF6038160.1"/>
    <property type="molecule type" value="Genomic_DNA"/>
</dbReference>
<keyword evidence="4" id="KW-0479">Metal-binding</keyword>
<dbReference type="InterPro" id="IPR001762">
    <property type="entry name" value="Disintegrin_dom"/>
</dbReference>
<dbReference type="InterPro" id="IPR024079">
    <property type="entry name" value="MetalloPept_cat_dom_sf"/>
</dbReference>
<dbReference type="PROSITE" id="PS50215">
    <property type="entry name" value="ADAM_MEPRO"/>
    <property type="match status" value="1"/>
</dbReference>
<organism evidence="10 11">
    <name type="scientific">Bugula neritina</name>
    <name type="common">Brown bryozoan</name>
    <name type="synonym">Sertularia neritina</name>
    <dbReference type="NCBI Taxonomy" id="10212"/>
    <lineage>
        <taxon>Eukaryota</taxon>
        <taxon>Metazoa</taxon>
        <taxon>Spiralia</taxon>
        <taxon>Lophotrochozoa</taxon>
        <taxon>Bryozoa</taxon>
        <taxon>Gymnolaemata</taxon>
        <taxon>Cheilostomatida</taxon>
        <taxon>Flustrina</taxon>
        <taxon>Buguloidea</taxon>
        <taxon>Bugulidae</taxon>
        <taxon>Bugula</taxon>
    </lineage>
</organism>
<dbReference type="InterPro" id="IPR051489">
    <property type="entry name" value="ADAM_Metalloproteinase"/>
</dbReference>
<keyword evidence="6" id="KW-1133">Transmembrane helix</keyword>
<dbReference type="SMART" id="SM00050">
    <property type="entry name" value="DISIN"/>
    <property type="match status" value="1"/>
</dbReference>
<keyword evidence="7" id="KW-0732">Signal</keyword>
<dbReference type="Proteomes" id="UP000593567">
    <property type="component" value="Unassembled WGS sequence"/>
</dbReference>
<evidence type="ECO:0000256" key="4">
    <source>
        <dbReference type="PROSITE-ProRule" id="PRU00276"/>
    </source>
</evidence>
<feature type="transmembrane region" description="Helical" evidence="6">
    <location>
        <begin position="714"/>
        <end position="734"/>
    </location>
</feature>
<dbReference type="SUPFAM" id="SSF55486">
    <property type="entry name" value="Metalloproteases ('zincins'), catalytic domain"/>
    <property type="match status" value="1"/>
</dbReference>
<dbReference type="Pfam" id="PF21299">
    <property type="entry name" value="ADAM10_Cys-rich"/>
    <property type="match status" value="1"/>
</dbReference>
<evidence type="ECO:0000256" key="3">
    <source>
        <dbReference type="ARBA" id="ARBA00022685"/>
    </source>
</evidence>
<dbReference type="GO" id="GO:0006509">
    <property type="term" value="P:membrane protein ectodomain proteolysis"/>
    <property type="evidence" value="ECO:0007669"/>
    <property type="project" value="TreeGrafter"/>
</dbReference>
<accession>A0A7J7KHL9</accession>
<dbReference type="InterPro" id="IPR036436">
    <property type="entry name" value="Disintegrin_dom_sf"/>
</dbReference>
<reference evidence="10" key="1">
    <citation type="submission" date="2020-06" db="EMBL/GenBank/DDBJ databases">
        <title>Draft genome of Bugula neritina, a colonial animal packing powerful symbionts and potential medicines.</title>
        <authorList>
            <person name="Rayko M."/>
        </authorList>
    </citation>
    <scope>NUCLEOTIDE SEQUENCE [LARGE SCALE GENOMIC DNA]</scope>
    <source>
        <strain evidence="10">Kwan_BN1</strain>
    </source>
</reference>
<feature type="active site" evidence="4">
    <location>
        <position position="405"/>
    </location>
</feature>
<feature type="signal peptide" evidence="7">
    <location>
        <begin position="1"/>
        <end position="28"/>
    </location>
</feature>
<evidence type="ECO:0000313" key="11">
    <source>
        <dbReference type="Proteomes" id="UP000593567"/>
    </source>
</evidence>
<evidence type="ECO:0000256" key="5">
    <source>
        <dbReference type="SAM" id="MobiDB-lite"/>
    </source>
</evidence>
<name>A0A7J7KHL9_BUGNE</name>
<evidence type="ECO:0000313" key="10">
    <source>
        <dbReference type="EMBL" id="KAF6038160.1"/>
    </source>
</evidence>
<comment type="caution">
    <text evidence="4">Lacks conserved residue(s) required for the propagation of feature annotation.</text>
</comment>
<dbReference type="PROSITE" id="PS50214">
    <property type="entry name" value="DISINTEGRIN_2"/>
    <property type="match status" value="1"/>
</dbReference>
<dbReference type="SUPFAM" id="SSF57552">
    <property type="entry name" value="Blood coagulation inhibitor (disintegrin)"/>
    <property type="match status" value="1"/>
</dbReference>
<gene>
    <name evidence="10" type="ORF">EB796_003535</name>
</gene>
<feature type="binding site" evidence="4">
    <location>
        <position position="414"/>
    </location>
    <ligand>
        <name>Zn(2+)</name>
        <dbReference type="ChEBI" id="CHEBI:29105"/>
        <note>catalytic</note>
    </ligand>
</feature>
<dbReference type="Gene3D" id="4.10.70.10">
    <property type="entry name" value="Disintegrin domain"/>
    <property type="match status" value="1"/>
</dbReference>
<evidence type="ECO:0000259" key="9">
    <source>
        <dbReference type="PROSITE" id="PS50215"/>
    </source>
</evidence>
<feature type="binding site" evidence="4">
    <location>
        <position position="408"/>
    </location>
    <ligand>
        <name>Zn(2+)</name>
        <dbReference type="ChEBI" id="CHEBI:29105"/>
        <note>catalytic</note>
    </ligand>
</feature>
<dbReference type="PANTHER" id="PTHR45702">
    <property type="entry name" value="ADAM10/ADAM17 METALLOPEPTIDASE FAMILY MEMBER"/>
    <property type="match status" value="1"/>
</dbReference>
<feature type="chain" id="PRO_5029519503" description="ADAM10 endopeptidase" evidence="7">
    <location>
        <begin position="29"/>
        <end position="788"/>
    </location>
</feature>
<keyword evidence="6" id="KW-0812">Transmembrane</keyword>
<comment type="catalytic activity">
    <reaction evidence="1">
        <text>Endopeptidase of broad specificity.</text>
        <dbReference type="EC" id="3.4.24.81"/>
    </reaction>
</comment>
<feature type="domain" description="Disintegrin" evidence="8">
    <location>
        <begin position="479"/>
        <end position="577"/>
    </location>
</feature>
<evidence type="ECO:0000256" key="6">
    <source>
        <dbReference type="SAM" id="Phobius"/>
    </source>
</evidence>
<dbReference type="Pfam" id="PF13574">
    <property type="entry name" value="Reprolysin_2"/>
    <property type="match status" value="1"/>
</dbReference>
<feature type="compositionally biased region" description="Basic and acidic residues" evidence="5">
    <location>
        <begin position="760"/>
        <end position="769"/>
    </location>
</feature>
<dbReference type="OrthoDB" id="2149267at2759"/>
<dbReference type="GO" id="GO:0005886">
    <property type="term" value="C:plasma membrane"/>
    <property type="evidence" value="ECO:0007669"/>
    <property type="project" value="TreeGrafter"/>
</dbReference>
<dbReference type="InterPro" id="IPR049038">
    <property type="entry name" value="ADAM10_Cys-rich"/>
</dbReference>
<feature type="domain" description="Peptidase M12B" evidence="9">
    <location>
        <begin position="229"/>
        <end position="477"/>
    </location>
</feature>
<keyword evidence="4" id="KW-0862">Zinc</keyword>
<feature type="binding site" evidence="4">
    <location>
        <position position="404"/>
    </location>
    <ligand>
        <name>Zn(2+)</name>
        <dbReference type="ChEBI" id="CHEBI:29105"/>
        <note>catalytic</note>
    </ligand>
</feature>
<feature type="region of interest" description="Disordered" evidence="5">
    <location>
        <begin position="743"/>
        <end position="788"/>
    </location>
</feature>
<dbReference type="GO" id="GO:0046872">
    <property type="term" value="F:metal ion binding"/>
    <property type="evidence" value="ECO:0007669"/>
    <property type="project" value="UniProtKB-KW"/>
</dbReference>
<keyword evidence="3" id="KW-0165">Cleavage on pair of basic residues</keyword>
<proteinExistence type="predicted"/>
<protein>
    <recommendedName>
        <fullName evidence="2">ADAM10 endopeptidase</fullName>
        <ecNumber evidence="2">3.4.24.81</ecNumber>
    </recommendedName>
</protein>
<dbReference type="EC" id="3.4.24.81" evidence="2"/>
<dbReference type="InterPro" id="IPR001590">
    <property type="entry name" value="Peptidase_M12B"/>
</dbReference>
<dbReference type="Gene3D" id="3.40.390.10">
    <property type="entry name" value="Collagenase (Catalytic Domain)"/>
    <property type="match status" value="1"/>
</dbReference>
<sequence>MNFFSTNGFTLNLILSLLIVYEVYFLDAHQLGDYITDFSPQAYDLVQVHQRHVISKRSIYDKVINVPLHFHSKRLDLTLYPADEGVFHSQTKLTVDGEAAMFDRSHLYNGVVKGDSGSHVSGSIIGGVFQGVITTSSGDVYHVERKAYHAPHPLTERDEVHSVLYREADVDMDKFHQMRAKRGAKKDRYSHFCGFDEEEKRKMFALEDSGLLYQPPFVREKRATTPDKNTCTLFMQTDPEFWDHIKATLGTSDETMIRQEISAFVAFLVNEVNGIYKTQEFGGKIGYEFRVDRLAINQTCRTTDDHWFCEKSIDVANFLNLNTYTDHDEYCLAYILTYRDFADGTLGLAWVAKPGSLLGGICSKYKPYSESGSKRLKSLNTGVVTVKNYGERVPKLMSKLTLAHEIGHNFGSQHDESGNSLDCTPFTDNQDERGNYIMYYAAITGKRSNNLLFSPCSIQNMSLVLGDSTNTACLIKNTDGFCGNGIKEGTEQCDCGFVGDCSTCCGCCVGRNKTNAGNPKICTLETGKLCDPSQGPCCSANCNYHNSTVCSPATECALPASCDGTGYHCPAAVPLSNFTECNRKTQICMNGECTGSICSKIRGGLWEECSQSSGDTGVNANSLCTVSCKDPSTGTCHSSYDPGSVPADFKDMLQTVNSGETITLKPGSPCDQDLGFCDYFDVCRQIDDLGPLARLKKLLLSLTSLENLVEWLKVYWWAVLLSVAGLVAFMTLLVKFGAVFTPSSNPDKSEARKLSKPLTKPKDSRRKAEGPSVGYRQSDGRVQMNYAQ</sequence>
<evidence type="ECO:0000256" key="1">
    <source>
        <dbReference type="ARBA" id="ARBA00001809"/>
    </source>
</evidence>
<evidence type="ECO:0000256" key="2">
    <source>
        <dbReference type="ARBA" id="ARBA00012332"/>
    </source>
</evidence>
<keyword evidence="6" id="KW-0472">Membrane</keyword>
<evidence type="ECO:0000256" key="7">
    <source>
        <dbReference type="SAM" id="SignalP"/>
    </source>
</evidence>
<dbReference type="GO" id="GO:0004222">
    <property type="term" value="F:metalloendopeptidase activity"/>
    <property type="evidence" value="ECO:0007669"/>
    <property type="project" value="InterPro"/>
</dbReference>
<dbReference type="PANTHER" id="PTHR45702:SF2">
    <property type="entry name" value="KUZBANIAN, ISOFORM A"/>
    <property type="match status" value="1"/>
</dbReference>
<comment type="caution">
    <text evidence="10">The sequence shown here is derived from an EMBL/GenBank/DDBJ whole genome shotgun (WGS) entry which is preliminary data.</text>
</comment>
<dbReference type="GO" id="GO:0007219">
    <property type="term" value="P:Notch signaling pathway"/>
    <property type="evidence" value="ECO:0007669"/>
    <property type="project" value="TreeGrafter"/>
</dbReference>
<keyword evidence="11" id="KW-1185">Reference proteome</keyword>